<feature type="region of interest" description="Disordered" evidence="2">
    <location>
        <begin position="302"/>
        <end position="377"/>
    </location>
</feature>
<feature type="region of interest" description="Disordered" evidence="2">
    <location>
        <begin position="171"/>
        <end position="201"/>
    </location>
</feature>
<keyword evidence="4" id="KW-1185">Reference proteome</keyword>
<accession>A0ABY7EWK9</accession>
<name>A0ABY7EWK9_MYAAR</name>
<dbReference type="Proteomes" id="UP001164746">
    <property type="component" value="Chromosome 8"/>
</dbReference>
<feature type="compositionally biased region" description="Basic and acidic residues" evidence="2">
    <location>
        <begin position="350"/>
        <end position="367"/>
    </location>
</feature>
<evidence type="ECO:0000313" key="4">
    <source>
        <dbReference type="Proteomes" id="UP001164746"/>
    </source>
</evidence>
<reference evidence="3" key="1">
    <citation type="submission" date="2022-11" db="EMBL/GenBank/DDBJ databases">
        <title>Centuries of genome instability and evolution in soft-shell clam transmissible cancer (bioRxiv).</title>
        <authorList>
            <person name="Hart S.F.M."/>
            <person name="Yonemitsu M.A."/>
            <person name="Giersch R.M."/>
            <person name="Beal B.F."/>
            <person name="Arriagada G."/>
            <person name="Davis B.W."/>
            <person name="Ostrander E.A."/>
            <person name="Goff S.P."/>
            <person name="Metzger M.J."/>
        </authorList>
    </citation>
    <scope>NUCLEOTIDE SEQUENCE</scope>
    <source>
        <strain evidence="3">MELC-2E11</strain>
        <tissue evidence="3">Siphon/mantle</tissue>
    </source>
</reference>
<evidence type="ECO:0000256" key="1">
    <source>
        <dbReference type="SAM" id="Coils"/>
    </source>
</evidence>
<dbReference type="EMBL" id="CP111019">
    <property type="protein sequence ID" value="WAR13622.1"/>
    <property type="molecule type" value="Genomic_DNA"/>
</dbReference>
<evidence type="ECO:0000313" key="3">
    <source>
        <dbReference type="EMBL" id="WAR13622.1"/>
    </source>
</evidence>
<sequence>MAGQTWFKMTGQTWFKMAGQTWFKVTGQIWFKMTGQTWFKMACQTWFKMAGQTWFKMAGQTWFKMADLTVANPCKRSHHNYRTEQDNYGHFAHHAMANRDPYDIGKNDGTTAAMANKNIGESQNKVYTNFVNDKPWVNPEVPPKASHVPSYPGTNAGALFGFDVKRKSLNNTPIKPPVKESYKDNTATQNANTYPINKDDSGGINNASNHQDNKTQAIRIDSGACTALERGLHNIQSKVDAVDKKAEDLDDSYKTVPVKFGEVQSKMAYKSSQVEELDRRNKVHSAKIHELERALKNVKMENETIRGRAGPGGSMGPIAEDGYQNGYGSPRGYQPDPYQDRDQPPQPAKIQDREPMHKPDYKNDQYGHAHHGGGGPGEEPYWGFNRYYDPQFLTAYRREHVPYQTKQDEREQQTQYAQDYNYLQARQRKQEEEWRRKKQEEEEKILKDKPKTYDYTAPYQSLYPPRDINKYFHDSKYLDERPEPKPDEYYFNDDIPMAPAHGTQGTTYERDYDDPRKQGPAEPSPGGLYIIRFHDTGFSEVNLSLKEQQTIIRSNGGYVLGISRKHNVIALEGDAGWRYSRDQNPRPQVRCRHQLVDDAIAVIWFPSEKKAFDFFSNSFRNRFRQEGFPSPHGWEGHFIPLLNPPFLRNLDTYMVIEILNAGRANPEKQRSIQQFEAETRQAILRYMPNSIPFIASATKALTRGEYFKPGTLCRDKSKIFISRFDSMAEMSELWSSGLIQDALHKGNITGPVNVFAFSLKDWQDH</sequence>
<evidence type="ECO:0000256" key="2">
    <source>
        <dbReference type="SAM" id="MobiDB-lite"/>
    </source>
</evidence>
<keyword evidence="1" id="KW-0175">Coiled coil</keyword>
<gene>
    <name evidence="3" type="ORF">MAR_027802</name>
</gene>
<protein>
    <submittedName>
        <fullName evidence="3">Uncharacterized protein</fullName>
    </submittedName>
</protein>
<proteinExistence type="predicted"/>
<organism evidence="3 4">
    <name type="scientific">Mya arenaria</name>
    <name type="common">Soft-shell clam</name>
    <dbReference type="NCBI Taxonomy" id="6604"/>
    <lineage>
        <taxon>Eukaryota</taxon>
        <taxon>Metazoa</taxon>
        <taxon>Spiralia</taxon>
        <taxon>Lophotrochozoa</taxon>
        <taxon>Mollusca</taxon>
        <taxon>Bivalvia</taxon>
        <taxon>Autobranchia</taxon>
        <taxon>Heteroconchia</taxon>
        <taxon>Euheterodonta</taxon>
        <taxon>Imparidentia</taxon>
        <taxon>Neoheterodontei</taxon>
        <taxon>Myida</taxon>
        <taxon>Myoidea</taxon>
        <taxon>Myidae</taxon>
        <taxon>Mya</taxon>
    </lineage>
</organism>
<feature type="region of interest" description="Disordered" evidence="2">
    <location>
        <begin position="477"/>
        <end position="526"/>
    </location>
</feature>
<feature type="compositionally biased region" description="Basic and acidic residues" evidence="2">
    <location>
        <begin position="477"/>
        <end position="488"/>
    </location>
</feature>
<feature type="coiled-coil region" evidence="1">
    <location>
        <begin position="422"/>
        <end position="449"/>
    </location>
</feature>
<feature type="compositionally biased region" description="Polar residues" evidence="2">
    <location>
        <begin position="184"/>
        <end position="195"/>
    </location>
</feature>
<feature type="compositionally biased region" description="Basic and acidic residues" evidence="2">
    <location>
        <begin position="508"/>
        <end position="519"/>
    </location>
</feature>